<protein>
    <recommendedName>
        <fullName evidence="1">Novel STAND NTPase 1 domain-containing protein</fullName>
    </recommendedName>
</protein>
<evidence type="ECO:0000313" key="3">
    <source>
        <dbReference type="Proteomes" id="UP000198683"/>
    </source>
</evidence>
<dbReference type="InterPro" id="IPR049052">
    <property type="entry name" value="nSTAND1"/>
</dbReference>
<evidence type="ECO:0000313" key="2">
    <source>
        <dbReference type="EMBL" id="SDJ79601.1"/>
    </source>
</evidence>
<dbReference type="InterPro" id="IPR011990">
    <property type="entry name" value="TPR-like_helical_dom_sf"/>
</dbReference>
<dbReference type="SUPFAM" id="SSF48452">
    <property type="entry name" value="TPR-like"/>
    <property type="match status" value="1"/>
</dbReference>
<feature type="domain" description="Novel STAND NTPase 1" evidence="1">
    <location>
        <begin position="6"/>
        <end position="402"/>
    </location>
</feature>
<dbReference type="Pfam" id="PF20703">
    <property type="entry name" value="nSTAND1"/>
    <property type="match status" value="1"/>
</dbReference>
<evidence type="ECO:0000259" key="1">
    <source>
        <dbReference type="Pfam" id="PF20703"/>
    </source>
</evidence>
<proteinExistence type="predicted"/>
<organism evidence="2 3">
    <name type="scientific">Nonomuraea maritima</name>
    <dbReference type="NCBI Taxonomy" id="683260"/>
    <lineage>
        <taxon>Bacteria</taxon>
        <taxon>Bacillati</taxon>
        <taxon>Actinomycetota</taxon>
        <taxon>Actinomycetes</taxon>
        <taxon>Streptosporangiales</taxon>
        <taxon>Streptosporangiaceae</taxon>
        <taxon>Nonomuraea</taxon>
    </lineage>
</organism>
<keyword evidence="3" id="KW-1185">Reference proteome</keyword>
<dbReference type="OrthoDB" id="3204522at2"/>
<dbReference type="EMBL" id="FNFB01000003">
    <property type="protein sequence ID" value="SDJ79601.1"/>
    <property type="molecule type" value="Genomic_DNA"/>
</dbReference>
<dbReference type="InterPro" id="IPR027417">
    <property type="entry name" value="P-loop_NTPase"/>
</dbReference>
<name>A0A1G8WN69_9ACTN</name>
<dbReference type="AlphaFoldDB" id="A0A1G8WN69"/>
<dbReference type="SUPFAM" id="SSF52540">
    <property type="entry name" value="P-loop containing nucleoside triphosphate hydrolases"/>
    <property type="match status" value="1"/>
</dbReference>
<dbReference type="STRING" id="683260.SAMN05421874_103235"/>
<dbReference type="RefSeq" id="WP_090761261.1">
    <property type="nucleotide sequence ID" value="NZ_FNFB01000003.1"/>
</dbReference>
<dbReference type="Gene3D" id="1.25.40.10">
    <property type="entry name" value="Tetratricopeptide repeat domain"/>
    <property type="match status" value="1"/>
</dbReference>
<sequence>MTDSGPYVGLRPFGRDEHPLFHGRTKEARQVATLWQAAGLTVLYGASGVGKTSLLSAGVLPRLDHERVDQLPVARITPRTPGPGNPYVTALLSCWAPDEDPARLAELTISRFLSEVHPTRHDEYGDPVPVLVAIDQAEEMFHGRVSLGAEQGEMLRQLAEALNDHDRLHLLLSLREEFLYQVIPYERAFGRGSRTRFHLLPFTAEAALEAVTAPVARTGRSYAPGAAELLVEGVHRAGLLDEDGLLSQVTYGLVDPFELQINCAALWESLPASVTVIEPEHTRTYGNIDRFLTGYCDRALAAVSRQCGVPESDIRLWLRRTFITEHATRNSVYEGLAQTQGMPNAVAAALVEHNLLRTELRLNLRWYELRHDRLIQTVARLEDADAYLARARAALEESNWEQARRYATEAVRASAVGDPWVRGETEEIFGLIAAANAEPEAAERHFAEAAACYAQEQRFDGVSRVLTAQAKLALEREDWASAMRHADAALSRAPGDPEAQLVLVQALMRLKVRAASAVLASMLSKLPPHLIPRARQLLSDSS</sequence>
<reference evidence="2 3" key="1">
    <citation type="submission" date="2016-10" db="EMBL/GenBank/DDBJ databases">
        <authorList>
            <person name="de Groot N.N."/>
        </authorList>
    </citation>
    <scope>NUCLEOTIDE SEQUENCE [LARGE SCALE GENOMIC DNA]</scope>
    <source>
        <strain evidence="2 3">CGMCC 4.5681</strain>
    </source>
</reference>
<dbReference type="Proteomes" id="UP000198683">
    <property type="component" value="Unassembled WGS sequence"/>
</dbReference>
<accession>A0A1G8WN69</accession>
<gene>
    <name evidence="2" type="ORF">SAMN05421874_103235</name>
</gene>